<evidence type="ECO:0000313" key="2">
    <source>
        <dbReference type="EMBL" id="BAY67412.1"/>
    </source>
</evidence>
<dbReference type="EMBL" id="AP018216">
    <property type="protein sequence ID" value="BAY67412.1"/>
    <property type="molecule type" value="Genomic_DNA"/>
</dbReference>
<dbReference type="InterPro" id="IPR047700">
    <property type="entry name" value="NrtS-like"/>
</dbReference>
<protein>
    <submittedName>
        <fullName evidence="2">Uncharacterized protein</fullName>
    </submittedName>
</protein>
<organism evidence="2 3">
    <name type="scientific">Trichormus variabilis NIES-23</name>
    <dbReference type="NCBI Taxonomy" id="1973479"/>
    <lineage>
        <taxon>Bacteria</taxon>
        <taxon>Bacillati</taxon>
        <taxon>Cyanobacteriota</taxon>
        <taxon>Cyanophyceae</taxon>
        <taxon>Nostocales</taxon>
        <taxon>Nostocaceae</taxon>
        <taxon>Trichormus</taxon>
    </lineage>
</organism>
<evidence type="ECO:0000313" key="3">
    <source>
        <dbReference type="Proteomes" id="UP000217507"/>
    </source>
</evidence>
<dbReference type="NCBIfam" id="NF038050">
    <property type="entry name" value="NrtS"/>
    <property type="match status" value="1"/>
</dbReference>
<sequence>MGKKISFLKGYFASLIEPKFVPTALKVAVVVGSILFIINHGSALLQGNMGRDRWVSALLTYVVPYFVNIHGQYISIRRHKSL</sequence>
<evidence type="ECO:0000256" key="1">
    <source>
        <dbReference type="SAM" id="Phobius"/>
    </source>
</evidence>
<keyword evidence="1" id="KW-1133">Transmembrane helix</keyword>
<keyword evidence="1" id="KW-0812">Transmembrane</keyword>
<keyword evidence="1" id="KW-0472">Membrane</keyword>
<reference evidence="2 3" key="1">
    <citation type="submission" date="2017-06" db="EMBL/GenBank/DDBJ databases">
        <title>Genome sequencing of cyanobaciteial culture collection at National Institute for Environmental Studies (NIES).</title>
        <authorList>
            <person name="Hirose Y."/>
            <person name="Shimura Y."/>
            <person name="Fujisawa T."/>
            <person name="Nakamura Y."/>
            <person name="Kawachi M."/>
        </authorList>
    </citation>
    <scope>NUCLEOTIDE SEQUENCE [LARGE SCALE GENOMIC DNA]</scope>
    <source>
        <strain evidence="2 3">NIES-23</strain>
    </source>
</reference>
<accession>A0A1Z4KEL0</accession>
<feature type="transmembrane region" description="Helical" evidence="1">
    <location>
        <begin position="20"/>
        <end position="38"/>
    </location>
</feature>
<gene>
    <name evidence="2" type="ORF">NIES23_01850</name>
</gene>
<name>A0A1Z4KEL0_ANAVA</name>
<dbReference type="Proteomes" id="UP000217507">
    <property type="component" value="Chromosome"/>
</dbReference>
<proteinExistence type="predicted"/>
<dbReference type="AlphaFoldDB" id="A0A1Z4KEL0"/>
<feature type="transmembrane region" description="Helical" evidence="1">
    <location>
        <begin position="58"/>
        <end position="76"/>
    </location>
</feature>